<feature type="compositionally biased region" description="Basic and acidic residues" evidence="3">
    <location>
        <begin position="218"/>
        <end position="230"/>
    </location>
</feature>
<comment type="subcellular location">
    <subcellularLocation>
        <location evidence="1">Cytoplasm</location>
    </subcellularLocation>
</comment>
<dbReference type="Proteomes" id="UP000054845">
    <property type="component" value="Unassembled WGS sequence"/>
</dbReference>
<name>A0A0P1BNR8_9BASI</name>
<evidence type="ECO:0000256" key="2">
    <source>
        <dbReference type="ARBA" id="ARBA00022490"/>
    </source>
</evidence>
<dbReference type="PANTHER" id="PTHR15346">
    <property type="entry name" value="DYNACTIN SUBUNIT"/>
    <property type="match status" value="1"/>
</dbReference>
<feature type="compositionally biased region" description="Basic and acidic residues" evidence="3">
    <location>
        <begin position="180"/>
        <end position="209"/>
    </location>
</feature>
<evidence type="ECO:0000256" key="1">
    <source>
        <dbReference type="ARBA" id="ARBA00004496"/>
    </source>
</evidence>
<feature type="compositionally biased region" description="Low complexity" evidence="3">
    <location>
        <begin position="73"/>
        <end position="89"/>
    </location>
</feature>
<dbReference type="AlphaFoldDB" id="A0A0P1BNR8"/>
<accession>A0A0P1BNR8</accession>
<proteinExistence type="predicted"/>
<feature type="region of interest" description="Disordered" evidence="3">
    <location>
        <begin position="1"/>
        <end position="108"/>
    </location>
</feature>
<feature type="region of interest" description="Disordered" evidence="3">
    <location>
        <begin position="121"/>
        <end position="152"/>
    </location>
</feature>
<feature type="compositionally biased region" description="Polar residues" evidence="3">
    <location>
        <begin position="167"/>
        <end position="179"/>
    </location>
</feature>
<sequence>MSSSKYADLPDIDTFSPDVFETSSPDSPSGAAQKIRGVTPSSSSGSESDDPDASFVSATDRPSKRKGGGAGGANALPSSSSLSGLATAKKAGRTEDAGHEAIEAIERSRMNVGEATRCFRQGTGADASGVDFSDQLPSARRKRAQKYPPKSVLEVGYYGQERAGLRSYQSVSPVGSASESRAERLQRLKMESEELERELKEEQDSRGQEWSDSNNASEQERGRERGQGADARMLDQLRQLKGDLNRFDGILSGKRASDSLDAQAWQTQARTLLGQLKEMNLADARGVASVGDTSARIKPHNVGASSELAALESRLHELEQLVGVGALLESSESPPHPLLPTLSRVEHLVTLLAHPRHLDSISRRIKVLVSELERAQEARRKLGFSASISNSGLSLDQRKRLDSLFPVMERIDGLLPLIPAILSRLQTLQDLHSSAGTFAKDLDGLRESQNALGAGETDLRTLLSGVRDSLESNGMRVQGNLQSVAQRLDDLQARVQRLG</sequence>
<evidence type="ECO:0000256" key="3">
    <source>
        <dbReference type="SAM" id="MobiDB-lite"/>
    </source>
</evidence>
<feature type="compositionally biased region" description="Basic and acidic residues" evidence="3">
    <location>
        <begin position="92"/>
        <end position="108"/>
    </location>
</feature>
<dbReference type="GO" id="GO:0007017">
    <property type="term" value="P:microtubule-based process"/>
    <property type="evidence" value="ECO:0007669"/>
    <property type="project" value="InterPro"/>
</dbReference>
<evidence type="ECO:0000313" key="4">
    <source>
        <dbReference type="EMBL" id="CEH17848.1"/>
    </source>
</evidence>
<dbReference type="STRING" id="401625.A0A0P1BNR8"/>
<dbReference type="GO" id="GO:0005869">
    <property type="term" value="C:dynactin complex"/>
    <property type="evidence" value="ECO:0007669"/>
    <property type="project" value="InterPro"/>
</dbReference>
<dbReference type="OrthoDB" id="4977at2759"/>
<feature type="region of interest" description="Disordered" evidence="3">
    <location>
        <begin position="166"/>
        <end position="230"/>
    </location>
</feature>
<evidence type="ECO:0000313" key="5">
    <source>
        <dbReference type="Proteomes" id="UP000054845"/>
    </source>
</evidence>
<keyword evidence="2" id="KW-0963">Cytoplasm</keyword>
<dbReference type="InterPro" id="IPR028133">
    <property type="entry name" value="Dynamitin"/>
</dbReference>
<dbReference type="GO" id="GO:0005737">
    <property type="term" value="C:cytoplasm"/>
    <property type="evidence" value="ECO:0007669"/>
    <property type="project" value="UniProtKB-SubCell"/>
</dbReference>
<reference evidence="4 5" key="1">
    <citation type="submission" date="2014-09" db="EMBL/GenBank/DDBJ databases">
        <authorList>
            <person name="Magalhaes I.L.F."/>
            <person name="Oliveira U."/>
            <person name="Santos F.R."/>
            <person name="Vidigal T.H.D.A."/>
            <person name="Brescovit A.D."/>
            <person name="Santos A.J."/>
        </authorList>
    </citation>
    <scope>NUCLEOTIDE SEQUENCE [LARGE SCALE GENOMIC DNA]</scope>
</reference>
<dbReference type="Pfam" id="PF04912">
    <property type="entry name" value="Dynamitin"/>
    <property type="match status" value="1"/>
</dbReference>
<dbReference type="EMBL" id="CCYA01000265">
    <property type="protein sequence ID" value="CEH17848.1"/>
    <property type="molecule type" value="Genomic_DNA"/>
</dbReference>
<keyword evidence="5" id="KW-1185">Reference proteome</keyword>
<organism evidence="4 5">
    <name type="scientific">Ceraceosorus bombacis</name>
    <dbReference type="NCBI Taxonomy" id="401625"/>
    <lineage>
        <taxon>Eukaryota</taxon>
        <taxon>Fungi</taxon>
        <taxon>Dikarya</taxon>
        <taxon>Basidiomycota</taxon>
        <taxon>Ustilaginomycotina</taxon>
        <taxon>Exobasidiomycetes</taxon>
        <taxon>Ceraceosorales</taxon>
        <taxon>Ceraceosoraceae</taxon>
        <taxon>Ceraceosorus</taxon>
    </lineage>
</organism>
<protein>
    <submittedName>
        <fullName evidence="4">Putative dynamitin</fullName>
    </submittedName>
</protein>